<dbReference type="NCBIfam" id="TIGR03033">
    <property type="entry name" value="phage_rel_nuc"/>
    <property type="match status" value="1"/>
</dbReference>
<dbReference type="InterPro" id="IPR011335">
    <property type="entry name" value="Restrct_endonuc-II-like"/>
</dbReference>
<keyword evidence="3" id="KW-1185">Reference proteome</keyword>
<sequence length="276" mass="31763">MLTEEQRAKRQNGIGASDTPIIMGYSSYKTPYQLYLEKTGVIEVDEEMTEQQYWGNALEPVIIKRFAEENNVEISFPDTAHHPDYPFIFANLDGWIESEKAVVEAKSANSFQRKEWDMALTDGIPLVYLIQIAKQCAITNASRGYCAVLIGGMKYKQFVYERDKELETVILQADIDFWECVQRRQEPPPLNTSDCRLKFPTPSPDKIAHATFKTDHALKTLTDYKSRIKELQEHEETQKMHLMSHMGDAEYLMGHEGELLATWKATKKGTRVFNIK</sequence>
<evidence type="ECO:0000313" key="3">
    <source>
        <dbReference type="Proteomes" id="UP000054908"/>
    </source>
</evidence>
<proteinExistence type="predicted"/>
<dbReference type="InterPro" id="IPR017482">
    <property type="entry name" value="Lambda-type_endonuclease"/>
</dbReference>
<dbReference type="AlphaFoldDB" id="A0A0W0WBB1"/>
<dbReference type="OrthoDB" id="46225at2"/>
<dbReference type="RefSeq" id="WP_058451639.1">
    <property type="nucleotide sequence ID" value="NZ_CAAAIB010000015.1"/>
</dbReference>
<evidence type="ECO:0000259" key="1">
    <source>
        <dbReference type="PROSITE" id="PS51675"/>
    </source>
</evidence>
<dbReference type="PATRIC" id="fig|466.6.peg.886"/>
<dbReference type="Pfam" id="PF09588">
    <property type="entry name" value="YqaJ"/>
    <property type="match status" value="1"/>
</dbReference>
<comment type="caution">
    <text evidence="2">The sequence shown here is derived from an EMBL/GenBank/DDBJ whole genome shotgun (WGS) entry which is preliminary data.</text>
</comment>
<dbReference type="InterPro" id="IPR028564">
    <property type="entry name" value="MT_TRM10-typ"/>
</dbReference>
<dbReference type="Gene3D" id="3.90.320.10">
    <property type="match status" value="1"/>
</dbReference>
<dbReference type="InterPro" id="IPR011604">
    <property type="entry name" value="PDDEXK-like_dom_sf"/>
</dbReference>
<reference evidence="2 3" key="1">
    <citation type="submission" date="2015-11" db="EMBL/GenBank/DDBJ databases">
        <title>Genomic analysis of 38 Legionella species identifies large and diverse effector repertoires.</title>
        <authorList>
            <person name="Burstein D."/>
            <person name="Amaro F."/>
            <person name="Zusman T."/>
            <person name="Lifshitz Z."/>
            <person name="Cohen O."/>
            <person name="Gilbert J.A."/>
            <person name="Pupko T."/>
            <person name="Shuman H.A."/>
            <person name="Segal G."/>
        </authorList>
    </citation>
    <scope>NUCLEOTIDE SEQUENCE [LARGE SCALE GENOMIC DNA]</scope>
    <source>
        <strain evidence="2 3">PX-1-G2-E2</strain>
    </source>
</reference>
<dbReference type="SUPFAM" id="SSF52980">
    <property type="entry name" value="Restriction endonuclease-like"/>
    <property type="match status" value="1"/>
</dbReference>
<dbReference type="InterPro" id="IPR019080">
    <property type="entry name" value="YqaJ_viral_recombinase"/>
</dbReference>
<feature type="domain" description="SAM-dependent MTase TRM10-type" evidence="1">
    <location>
        <begin position="1"/>
        <end position="69"/>
    </location>
</feature>
<organism evidence="2 3">
    <name type="scientific">Legionella maceachernii</name>
    <dbReference type="NCBI Taxonomy" id="466"/>
    <lineage>
        <taxon>Bacteria</taxon>
        <taxon>Pseudomonadati</taxon>
        <taxon>Pseudomonadota</taxon>
        <taxon>Gammaproteobacteria</taxon>
        <taxon>Legionellales</taxon>
        <taxon>Legionellaceae</taxon>
        <taxon>Legionella</taxon>
    </lineage>
</organism>
<gene>
    <name evidence="2" type="ORF">Lmac_0828</name>
</gene>
<dbReference type="Proteomes" id="UP000054908">
    <property type="component" value="Unassembled WGS sequence"/>
</dbReference>
<name>A0A0W0WBB1_9GAMM</name>
<protein>
    <submittedName>
        <fullName evidence="2">YqaJ-like viral recombinase domain protein</fullName>
    </submittedName>
</protein>
<accession>A0A0W0WBB1</accession>
<dbReference type="STRING" id="466.Lmac_0828"/>
<dbReference type="EMBL" id="LNYL01000022">
    <property type="protein sequence ID" value="KTD29653.1"/>
    <property type="molecule type" value="Genomic_DNA"/>
</dbReference>
<evidence type="ECO:0000313" key="2">
    <source>
        <dbReference type="EMBL" id="KTD29653.1"/>
    </source>
</evidence>
<dbReference type="PROSITE" id="PS51675">
    <property type="entry name" value="SAM_MT_TRM10"/>
    <property type="match status" value="1"/>
</dbReference>